<dbReference type="Proteomes" id="UP000640866">
    <property type="component" value="Unassembled WGS sequence"/>
</dbReference>
<dbReference type="InterPro" id="IPR006498">
    <property type="entry name" value="Tail_tube"/>
</dbReference>
<evidence type="ECO:0000313" key="24">
    <source>
        <dbReference type="Proteomes" id="UP000288730"/>
    </source>
</evidence>
<accession>A0A0J3VVV8</accession>
<dbReference type="Proteomes" id="UP000184077">
    <property type="component" value="Unassembled WGS sequence"/>
</dbReference>
<dbReference type="EMBL" id="UGAK01000003">
    <property type="protein sequence ID" value="STF93728.1"/>
    <property type="molecule type" value="Genomic_DNA"/>
</dbReference>
<evidence type="ECO:0000313" key="13">
    <source>
        <dbReference type="EMBL" id="PAU24404.1"/>
    </source>
</evidence>
<dbReference type="EMBL" id="ABONVU020000001">
    <property type="protein sequence ID" value="EMJ5251867.1"/>
    <property type="molecule type" value="Genomic_DNA"/>
</dbReference>
<dbReference type="EMBL" id="MRVZ01000025">
    <property type="protein sequence ID" value="PAU24404.1"/>
    <property type="molecule type" value="Genomic_DNA"/>
</dbReference>
<evidence type="ECO:0000313" key="18">
    <source>
        <dbReference type="EMBL" id="WLM97413.1"/>
    </source>
</evidence>
<dbReference type="EMBL" id="AASWKX010000003">
    <property type="protein sequence ID" value="EFH6164332.1"/>
    <property type="molecule type" value="Genomic_DNA"/>
</dbReference>
<reference evidence="21 22" key="5">
    <citation type="submission" date="2018-06" db="EMBL/GenBank/DDBJ databases">
        <authorList>
            <consortium name="Pathogen Informatics"/>
            <person name="Doyle S."/>
        </authorList>
    </citation>
    <scope>NUCLEOTIDE SEQUENCE [LARGE SCALE GENOMIC DNA]</scope>
    <source>
        <strain evidence="15 21">NCTC10279</strain>
        <strain evidence="17 23">NCTC10865</strain>
        <strain evidence="16 22">NCTC7927</strain>
    </source>
</reference>
<dbReference type="Proteomes" id="UP001180189">
    <property type="component" value="Chromosome"/>
</dbReference>
<evidence type="ECO:0000313" key="29">
    <source>
        <dbReference type="Proteomes" id="UP000530628"/>
    </source>
</evidence>
<protein>
    <submittedName>
        <fullName evidence="15">Major tail tube protein FII</fullName>
    </submittedName>
    <submittedName>
        <fullName evidence="1">Phage major tail tube protein</fullName>
    </submittedName>
    <submittedName>
        <fullName evidence="8">Phage tail tube protein</fullName>
    </submittedName>
</protein>
<dbReference type="Proteomes" id="UP000775646">
    <property type="component" value="Unassembled WGS sequence"/>
</dbReference>
<reference evidence="1 27" key="6">
    <citation type="submission" date="2018-08" db="EMBL/GenBank/DDBJ databases">
        <authorList>
            <consortium name="GenomeTrakr network: Whole genome sequencing for foodborne pathogen traceback"/>
        </authorList>
    </citation>
    <scope>NUCLEOTIDE SEQUENCE [LARGE SCALE GENOMIC DNA]</scope>
    <source>
        <strain evidence="1 27">AZ-TG102963</strain>
        <strain evidence="6">CFSAN046653</strain>
        <strain evidence="4 29">PSU-2072</strain>
    </source>
</reference>
<reference evidence="13 20" key="2">
    <citation type="submission" date="2016-12" db="EMBL/GenBank/DDBJ databases">
        <title>Real-Time Genomic Investigation Underlying the Public Health Response to a Shiga Toxin-Producing Escherichia Coli O26:H11 Outbreak in a Nursery.</title>
        <authorList>
            <person name="Ferdous M."/>
            <person name="Moran-Gilad J."/>
            <person name="Rossen J.W."/>
            <person name="Gdalevich M."/>
        </authorList>
    </citation>
    <scope>NUCLEOTIDE SEQUENCE [LARGE SCALE GENOMIC DNA]</scope>
    <source>
        <strain evidence="13 20">STEC 514-2</strain>
    </source>
</reference>
<proteinExistence type="predicted"/>
<accession>A0A236FMQ6</accession>
<dbReference type="GeneID" id="83572554"/>
<evidence type="ECO:0000313" key="9">
    <source>
        <dbReference type="EMBL" id="HAI8958434.1"/>
    </source>
</evidence>
<dbReference type="Proteomes" id="UP001285616">
    <property type="component" value="Unassembled WGS sequence"/>
</dbReference>
<dbReference type="OMA" id="EIDMGDW"/>
<evidence type="ECO:0000313" key="19">
    <source>
        <dbReference type="Proteomes" id="UP000184077"/>
    </source>
</evidence>
<dbReference type="Proteomes" id="UP000288730">
    <property type="component" value="Unassembled WGS sequence"/>
</dbReference>
<dbReference type="EMBL" id="MOHC01000001">
    <property type="protein sequence ID" value="OJN41435.1"/>
    <property type="molecule type" value="Genomic_DNA"/>
</dbReference>
<evidence type="ECO:0000313" key="8">
    <source>
        <dbReference type="EMBL" id="GCO23216.1"/>
    </source>
</evidence>
<dbReference type="EMBL" id="AASUOH010000019">
    <property type="protein sequence ID" value="EFH0044218.1"/>
    <property type="molecule type" value="Genomic_DNA"/>
</dbReference>
<reference evidence="9 31" key="3">
    <citation type="journal article" date="2018" name="Genome Biol.">
        <title>SKESA: strategic k-mer extension for scrupulous assemblies.</title>
        <authorList>
            <person name="Souvorov A."/>
            <person name="Agarwala R."/>
            <person name="Lipman D.J."/>
        </authorList>
    </citation>
    <scope>NUCLEOTIDE SEQUENCE [LARGE SCALE GENOMIC DNA]</scope>
    <source>
        <strain evidence="9 31">TW14994</strain>
    </source>
</reference>
<reference evidence="18" key="12">
    <citation type="journal article" date="2023" name="Microorganisms">
        <title>Comparative Genomic Analysis of ST131 Subclade C2 of ESBL-Producing E. coli Isolates from Patients with Recurrent and Sporadic Urinary Tract Infections.</title>
        <authorList>
            <person name="Jaen-Luchoro D."/>
            <person name="Kahnamouei A."/>
            <person name="Yazdanshenas S."/>
            <person name="Lindblom A."/>
            <person name="Samuelsson E."/>
            <person name="Ahren C."/>
            <person name="Karami N."/>
        </authorList>
    </citation>
    <scope>NUCLEOTIDE SEQUENCE</scope>
    <source>
        <strain evidence="18">S7</strain>
    </source>
</reference>
<reference evidence="8 25" key="4">
    <citation type="submission" date="2018-04" db="EMBL/GenBank/DDBJ databases">
        <title>Large scale genomics of bovine and human commensal E. coli to reveal the emerging process of EHEC.</title>
        <authorList>
            <person name="Arimizu Y."/>
            <person name="Ogura Y."/>
        </authorList>
    </citation>
    <scope>NUCLEOTIDE SEQUENCE [LARGE SCALE GENOMIC DNA]</scope>
    <source>
        <strain evidence="8 25">ECSC038</strain>
    </source>
</reference>
<dbReference type="EMBL" id="BFIH01000036">
    <property type="protein sequence ID" value="GCO23216.1"/>
    <property type="molecule type" value="Genomic_DNA"/>
</dbReference>
<dbReference type="Proteomes" id="UP000254043">
    <property type="component" value="Unassembled WGS sequence"/>
</dbReference>
<dbReference type="Proteomes" id="UP000254159">
    <property type="component" value="Unassembled WGS sequence"/>
</dbReference>
<reference evidence="10" key="11">
    <citation type="submission" date="2020-09" db="EMBL/GenBank/DDBJ databases">
        <title>Emerging polyconal dissemination of OXA-244-producing E. coli in France.</title>
        <authorList>
            <person name="Emeraud C."/>
            <person name="Girlich D."/>
            <person name="Bonnin R.A."/>
            <person name="Jousset A.B."/>
            <person name="Naas T."/>
            <person name="Dortet L."/>
        </authorList>
    </citation>
    <scope>NUCLEOTIDE SEQUENCE</scope>
    <source>
        <strain evidence="10">225E3</strain>
    </source>
</reference>
<evidence type="ECO:0000313" key="15">
    <source>
        <dbReference type="EMBL" id="SPX28719.1"/>
    </source>
</evidence>
<dbReference type="Proteomes" id="UP000537181">
    <property type="component" value="Unassembled WGS sequence"/>
</dbReference>
<dbReference type="Proteomes" id="UP000250385">
    <property type="component" value="Unassembled WGS sequence"/>
</dbReference>
<evidence type="ECO:0000313" key="12">
    <source>
        <dbReference type="EMBL" id="OJN41435.1"/>
    </source>
</evidence>
<sequence length="170" mass="18794">MAVPKHLRFFTLFVDGENEVGKVTSVTPPKLTRKTDSYRGGGMMGAVSIDLGLDDSALDASFVMGGAVRALFLKYGGTIDGTLLRFAGEYYTDAESDLYEIEMRGRVTEIDMGEAKQGEATSHTYAVKNTYYKLSVNDRPLWEIDLLNHIYRKDGKDIVPDRIRSALGLG</sequence>
<evidence type="ECO:0000313" key="6">
    <source>
        <dbReference type="EMBL" id="EFI6953177.1"/>
    </source>
</evidence>
<reference evidence="9" key="10">
    <citation type="submission" date="2020-04" db="EMBL/GenBank/DDBJ databases">
        <authorList>
            <consortium name="NCBI Pathogen Detection Project"/>
        </authorList>
    </citation>
    <scope>NUCLEOTIDE SEQUENCE</scope>
    <source>
        <strain evidence="9">TW14994</strain>
    </source>
</reference>
<evidence type="ECO:0000313" key="10">
    <source>
        <dbReference type="EMBL" id="MBE0978931.1"/>
    </source>
</evidence>
<dbReference type="EMBL" id="JACZOI010000046">
    <property type="protein sequence ID" value="MBE0978931.1"/>
    <property type="molecule type" value="Genomic_DNA"/>
</dbReference>
<dbReference type="EMBL" id="SCJN01000137">
    <property type="protein sequence ID" value="RXD15023.1"/>
    <property type="molecule type" value="Genomic_DNA"/>
</dbReference>
<evidence type="ECO:0000313" key="22">
    <source>
        <dbReference type="Proteomes" id="UP000254043"/>
    </source>
</evidence>
<evidence type="ECO:0000313" key="3">
    <source>
        <dbReference type="EMBL" id="EFH6164332.1"/>
    </source>
</evidence>
<dbReference type="Proteomes" id="UP000530628">
    <property type="component" value="Unassembled WGS sequence"/>
</dbReference>
<evidence type="ECO:0000313" key="17">
    <source>
        <dbReference type="EMBL" id="STI18784.1"/>
    </source>
</evidence>
<dbReference type="EMBL" id="UGCD01000002">
    <property type="protein sequence ID" value="STI18784.1"/>
    <property type="molecule type" value="Genomic_DNA"/>
</dbReference>
<reference evidence="5 26" key="9">
    <citation type="submission" date="2020-02" db="EMBL/GenBank/DDBJ databases">
        <authorList>
            <consortium name="PulseNet: The National Subtyping Network for Foodborne Disease Surveillance"/>
            <person name="Tarr C.L."/>
            <person name="Trees E."/>
            <person name="Katz L.S."/>
            <person name="Carleton-Romer H.A."/>
            <person name="Stroika S."/>
            <person name="Kucerova Z."/>
            <person name="Roache K.F."/>
            <person name="Sabol A.L."/>
            <person name="Besser J."/>
            <person name="Gerner-Smidt P."/>
        </authorList>
    </citation>
    <scope>NUCLEOTIDE SEQUENCE [LARGE SCALE GENOMIC DNA]</scope>
    <source>
        <strain evidence="5 26">2014C-3796</strain>
        <strain evidence="2 28">PNUSAE004760</strain>
    </source>
</reference>
<dbReference type="Proteomes" id="UP000528199">
    <property type="component" value="Unassembled WGS sequence"/>
</dbReference>
<evidence type="ECO:0000313" key="26">
    <source>
        <dbReference type="Proteomes" id="UP000521994"/>
    </source>
</evidence>
<evidence type="ECO:0000313" key="11">
    <source>
        <dbReference type="EMBL" id="MDO2575627.1"/>
    </source>
</evidence>
<evidence type="ECO:0000313" key="4">
    <source>
        <dbReference type="EMBL" id="EFH6651023.1"/>
    </source>
</evidence>
<evidence type="ECO:0000313" key="20">
    <source>
        <dbReference type="Proteomes" id="UP000218543"/>
    </source>
</evidence>
<evidence type="ECO:0000313" key="7">
    <source>
        <dbReference type="EMBL" id="EMJ5251867.1"/>
    </source>
</evidence>
<gene>
    <name evidence="15" type="primary">fII</name>
    <name evidence="6" type="ORF">BCB93_002828</name>
    <name evidence="5" type="ORF">BG944_002749</name>
    <name evidence="12" type="ORF">BK300_01650</name>
    <name evidence="2" type="ORF">BKL28_003019</name>
    <name evidence="13" type="ORF">BTQ06_08765</name>
    <name evidence="1" type="ORF">C1Q91_000352</name>
    <name evidence="14" type="ORF">EPS76_16550</name>
    <name evidence="8" type="ORF">ExPECSC038_01679</name>
    <name evidence="3" type="ORF">GAJ12_04660</name>
    <name evidence="4" type="ORF">GNW61_20085</name>
    <name evidence="9" type="ORF">HKA49_002594</name>
    <name evidence="10" type="ORF">IH772_16760</name>
    <name evidence="15" type="ORF">NCTC10279_00914</name>
    <name evidence="17" type="ORF">NCTC10865_04126</name>
    <name evidence="16" type="ORF">NCTC7927_02522</name>
    <name evidence="18" type="ORF">OGM49_07970</name>
    <name evidence="11" type="ORF">Q2V20_15970</name>
    <name evidence="7" type="ORF">R8O40_000006</name>
</gene>
<dbReference type="EMBL" id="AASZRA010000013">
    <property type="protein sequence ID" value="EFI6953177.1"/>
    <property type="molecule type" value="Genomic_DNA"/>
</dbReference>
<reference evidence="12 19" key="1">
    <citation type="submission" date="2016-10" db="EMBL/GenBank/DDBJ databases">
        <title>Comprehensive resistome analysis reveals the prevalence of NDM and MCR-1 in Chinese poultry production.</title>
        <authorList>
            <person name="Wang Y."/>
            <person name="Zhang R."/>
            <person name="Li J."/>
            <person name="Wu Z."/>
            <person name="Wenjuan Y."/>
            <person name="Schwarz S."/>
            <person name="Tyrrell J."/>
            <person name="Zheng Y."/>
            <person name="Wang S."/>
            <person name="Shen Z."/>
            <person name="Liu Z."/>
            <person name="Lei L."/>
            <person name="Li M."/>
            <person name="Zhang Q."/>
            <person name="Wu C."/>
            <person name="Zhang Q."/>
            <person name="Wu Y."/>
            <person name="Walsh T."/>
            <person name="Shen J."/>
        </authorList>
    </citation>
    <scope>NUCLEOTIDE SEQUENCE [LARGE SCALE GENOMIC DNA]</scope>
    <source>
        <strain evidence="12 19">574</strain>
    </source>
</reference>
<evidence type="ECO:0000313" key="30">
    <source>
        <dbReference type="Proteomes" id="UP000537181"/>
    </source>
</evidence>
<reference evidence="14 24" key="7">
    <citation type="submission" date="2019-01" db="EMBL/GenBank/DDBJ databases">
        <title>Genomic analysis of febrile catheter-associated UTI E. coli isolates.</title>
        <authorList>
            <person name="Potter R."/>
            <person name="Zou Z."/>
            <person name="Henderson J."/>
            <person name="Dantas G."/>
        </authorList>
    </citation>
    <scope>NUCLEOTIDE SEQUENCE [LARGE SCALE GENOMIC DNA]</scope>
    <source>
        <strain evidence="14 24">29_CAASB</strain>
    </source>
</reference>
<dbReference type="Proteomes" id="UP000523388">
    <property type="component" value="Unassembled WGS sequence"/>
</dbReference>
<dbReference type="EMBL" id="JAUKXU010000014">
    <property type="protein sequence ID" value="MDO2575627.1"/>
    <property type="molecule type" value="Genomic_DNA"/>
</dbReference>
<dbReference type="EMBL" id="UASG01000007">
    <property type="protein sequence ID" value="SPX28719.1"/>
    <property type="molecule type" value="Genomic_DNA"/>
</dbReference>
<evidence type="ECO:0000313" key="14">
    <source>
        <dbReference type="EMBL" id="RXD15023.1"/>
    </source>
</evidence>
<evidence type="ECO:0000313" key="31">
    <source>
        <dbReference type="Proteomes" id="UP000842385"/>
    </source>
</evidence>
<dbReference type="NCBIfam" id="TIGR01611">
    <property type="entry name" value="tail_tube"/>
    <property type="match status" value="1"/>
</dbReference>
<name>A0A066RE79_ECOLX</name>
<reference evidence="7" key="14">
    <citation type="submission" date="2024-02" db="EMBL/GenBank/DDBJ databases">
        <authorList>
            <consortium name="Clinical and Environmental Microbiology Branch: Whole genome sequencing antimicrobial resistance pathogens in the healthcare setting"/>
        </authorList>
    </citation>
    <scope>NUCLEOTIDE SEQUENCE</scope>
    <source>
        <strain evidence="7">1924188</strain>
    </source>
</reference>
<evidence type="ECO:0000313" key="5">
    <source>
        <dbReference type="EMBL" id="EFI0213575.1"/>
    </source>
</evidence>
<dbReference type="AlphaFoldDB" id="A0A066RE79"/>
<evidence type="ECO:0000313" key="27">
    <source>
        <dbReference type="Proteomes" id="UP000523388"/>
    </source>
</evidence>
<dbReference type="RefSeq" id="WP_000290462.1">
    <property type="nucleotide sequence ID" value="NZ_AP018395.1"/>
</dbReference>
<organism evidence="8 25">
    <name type="scientific">Escherichia coli</name>
    <dbReference type="NCBI Taxonomy" id="562"/>
    <lineage>
        <taxon>Bacteria</taxon>
        <taxon>Pseudomonadati</taxon>
        <taxon>Pseudomonadota</taxon>
        <taxon>Gammaproteobacteria</taxon>
        <taxon>Enterobacterales</taxon>
        <taxon>Enterobacteriaceae</taxon>
        <taxon>Escherichia</taxon>
    </lineage>
</organism>
<dbReference type="Proteomes" id="UP001173661">
    <property type="component" value="Unassembled WGS sequence"/>
</dbReference>
<accession>A0A066RE79</accession>
<dbReference type="Proteomes" id="UP000842385">
    <property type="component" value="Unassembled WGS sequence"/>
</dbReference>
<dbReference type="Proteomes" id="UP000218543">
    <property type="component" value="Unassembled WGS sequence"/>
</dbReference>
<reference evidence="3 30" key="8">
    <citation type="submission" date="2019-12" db="EMBL/GenBank/DDBJ databases">
        <authorList>
            <consortium name="NARMS: The National Antimicrobial Resistance Monitoring System"/>
        </authorList>
    </citation>
    <scope>NUCLEOTIDE SEQUENCE [LARGE SCALE GENOMIC DNA]</scope>
    <source>
        <strain evidence="3 30">CVM N19EC0596</strain>
    </source>
</reference>
<dbReference type="Proteomes" id="UP000521994">
    <property type="component" value="Unassembled WGS sequence"/>
</dbReference>
<evidence type="ECO:0000313" key="2">
    <source>
        <dbReference type="EMBL" id="EFH0044218.1"/>
    </source>
</evidence>
<evidence type="ECO:0000313" key="25">
    <source>
        <dbReference type="Proteomes" id="UP000300926"/>
    </source>
</evidence>
<evidence type="ECO:0000313" key="1">
    <source>
        <dbReference type="EMBL" id="EFA9844041.1"/>
    </source>
</evidence>
<dbReference type="EMBL" id="AASXRC010000013">
    <property type="protein sequence ID" value="EFI0213575.1"/>
    <property type="molecule type" value="Genomic_DNA"/>
</dbReference>
<reference evidence="11" key="13">
    <citation type="submission" date="2023-07" db="EMBL/GenBank/DDBJ databases">
        <title>High risk of intestinal colonization with ESBL-producing Escherichia coli among soldiers of military contingents in specific geographic regions.</title>
        <authorList>
            <person name="Literacka E."/>
        </authorList>
    </citation>
    <scope>NUCLEOTIDE SEQUENCE</scope>
    <source>
        <strain evidence="11">66</strain>
    </source>
</reference>
<dbReference type="EMBL" id="DABFUC010000011">
    <property type="protein sequence ID" value="HAI8958434.1"/>
    <property type="molecule type" value="Genomic_DNA"/>
</dbReference>
<dbReference type="EMBL" id="CP107128">
    <property type="protein sequence ID" value="WLM97413.1"/>
    <property type="molecule type" value="Genomic_DNA"/>
</dbReference>
<evidence type="ECO:0000313" key="21">
    <source>
        <dbReference type="Proteomes" id="UP000250385"/>
    </source>
</evidence>
<evidence type="ECO:0000313" key="23">
    <source>
        <dbReference type="Proteomes" id="UP000254159"/>
    </source>
</evidence>
<evidence type="ECO:0000313" key="28">
    <source>
        <dbReference type="Proteomes" id="UP000528199"/>
    </source>
</evidence>
<dbReference type="Proteomes" id="UP000300926">
    <property type="component" value="Unassembled WGS sequence"/>
</dbReference>
<dbReference type="EMBL" id="AASCJS010000001">
    <property type="protein sequence ID" value="EFA9844041.1"/>
    <property type="molecule type" value="Genomic_DNA"/>
</dbReference>
<dbReference type="Pfam" id="PF04985">
    <property type="entry name" value="Phage_tube"/>
    <property type="match status" value="1"/>
</dbReference>
<evidence type="ECO:0000313" key="16">
    <source>
        <dbReference type="EMBL" id="STF93728.1"/>
    </source>
</evidence>
<dbReference type="EMBL" id="AASWOY010000061">
    <property type="protein sequence ID" value="EFH6651023.1"/>
    <property type="molecule type" value="Genomic_DNA"/>
</dbReference>